<comment type="caution">
    <text evidence="1">The sequence shown here is derived from an EMBL/GenBank/DDBJ whole genome shotgun (WGS) entry which is preliminary data.</text>
</comment>
<dbReference type="RefSeq" id="WP_377137078.1">
    <property type="nucleotide sequence ID" value="NZ_JBHTIA010000002.1"/>
</dbReference>
<proteinExistence type="predicted"/>
<protein>
    <submittedName>
        <fullName evidence="1">Uncharacterized protein</fullName>
    </submittedName>
</protein>
<reference evidence="2" key="1">
    <citation type="journal article" date="2019" name="Int. J. Syst. Evol. Microbiol.">
        <title>The Global Catalogue of Microorganisms (GCM) 10K type strain sequencing project: providing services to taxonomists for standard genome sequencing and annotation.</title>
        <authorList>
            <consortium name="The Broad Institute Genomics Platform"/>
            <consortium name="The Broad Institute Genome Sequencing Center for Infectious Disease"/>
            <person name="Wu L."/>
            <person name="Ma J."/>
        </authorList>
    </citation>
    <scope>NUCLEOTIDE SEQUENCE [LARGE SCALE GENOMIC DNA]</scope>
    <source>
        <strain evidence="2">CCUG 60742</strain>
    </source>
</reference>
<keyword evidence="2" id="KW-1185">Reference proteome</keyword>
<dbReference type="EMBL" id="JBHTIA010000002">
    <property type="protein sequence ID" value="MFD0763215.1"/>
    <property type="molecule type" value="Genomic_DNA"/>
</dbReference>
<organism evidence="1 2">
    <name type="scientific">Mucilaginibacter lutimaris</name>
    <dbReference type="NCBI Taxonomy" id="931629"/>
    <lineage>
        <taxon>Bacteria</taxon>
        <taxon>Pseudomonadati</taxon>
        <taxon>Bacteroidota</taxon>
        <taxon>Sphingobacteriia</taxon>
        <taxon>Sphingobacteriales</taxon>
        <taxon>Sphingobacteriaceae</taxon>
        <taxon>Mucilaginibacter</taxon>
    </lineage>
</organism>
<dbReference type="Proteomes" id="UP001597073">
    <property type="component" value="Unassembled WGS sequence"/>
</dbReference>
<gene>
    <name evidence="1" type="ORF">ACFQZI_00015</name>
</gene>
<sequence>MAVLIQNKQGNFSLWSKNGTNDNAGMAGANNKGDQAGVGSFNSPGEFMKSDLNPIVNKKTGEREYTEGYQIPTTAKEDRAAEAGAKKELAKDYNVLGSNCACTVQSALESGGKKDGRPTFLESAKAVTAGGIILGPILGPIMGPVAGGIAGSKTPNLIYKRIKEQNENGKVIRP</sequence>
<evidence type="ECO:0000313" key="1">
    <source>
        <dbReference type="EMBL" id="MFD0763215.1"/>
    </source>
</evidence>
<accession>A0ABW2Z9Q0</accession>
<name>A0ABW2Z9Q0_9SPHI</name>
<evidence type="ECO:0000313" key="2">
    <source>
        <dbReference type="Proteomes" id="UP001597073"/>
    </source>
</evidence>